<reference evidence="1" key="1">
    <citation type="submission" date="2020-05" db="EMBL/GenBank/DDBJ databases">
        <authorList>
            <person name="Chiriac C."/>
            <person name="Salcher M."/>
            <person name="Ghai R."/>
            <person name="Kavagutti S V."/>
        </authorList>
    </citation>
    <scope>NUCLEOTIDE SEQUENCE</scope>
</reference>
<gene>
    <name evidence="1" type="ORF">UFOVP907_45</name>
</gene>
<sequence>MNEHYLPICTCCYAVRVEPQRARMSRPTCMDCGETIAQRVKHTIAPMNKSNYMLFTDPEMLKQLNPKRTTC</sequence>
<evidence type="ECO:0000313" key="1">
    <source>
        <dbReference type="EMBL" id="CAB4170027.1"/>
    </source>
</evidence>
<accession>A0A6J5PG43</accession>
<organism evidence="1">
    <name type="scientific">uncultured Caudovirales phage</name>
    <dbReference type="NCBI Taxonomy" id="2100421"/>
    <lineage>
        <taxon>Viruses</taxon>
        <taxon>Duplodnaviria</taxon>
        <taxon>Heunggongvirae</taxon>
        <taxon>Uroviricota</taxon>
        <taxon>Caudoviricetes</taxon>
        <taxon>Peduoviridae</taxon>
        <taxon>Maltschvirus</taxon>
        <taxon>Maltschvirus maltsch</taxon>
    </lineage>
</organism>
<protein>
    <submittedName>
        <fullName evidence="1">Uncharacterized protein</fullName>
    </submittedName>
</protein>
<proteinExistence type="predicted"/>
<dbReference type="EMBL" id="LR796857">
    <property type="protein sequence ID" value="CAB4170027.1"/>
    <property type="molecule type" value="Genomic_DNA"/>
</dbReference>
<name>A0A6J5PG43_9CAUD</name>